<accession>A0A0K0FSS2</accession>
<keyword evidence="1" id="KW-1185">Reference proteome</keyword>
<dbReference type="WBParaSite" id="SVE_1418000.1">
    <property type="protein sequence ID" value="SVE_1418000.1"/>
    <property type="gene ID" value="SVE_1418000"/>
</dbReference>
<evidence type="ECO:0000313" key="1">
    <source>
        <dbReference type="Proteomes" id="UP000035680"/>
    </source>
</evidence>
<protein>
    <submittedName>
        <fullName evidence="2">Uncharacterized protein</fullName>
    </submittedName>
</protein>
<evidence type="ECO:0000313" key="2">
    <source>
        <dbReference type="WBParaSite" id="SVE_1418000.1"/>
    </source>
</evidence>
<sequence>MNHARPRHGSVEPPYKLFYRGAILFSMNHNMSVTRNYLNMKNIINLSYNTNEHQYVYEMKFCRKVNVIGKIINDGYKGNICYTRIPVVT</sequence>
<dbReference type="AlphaFoldDB" id="A0A0K0FSS2"/>
<dbReference type="Proteomes" id="UP000035680">
    <property type="component" value="Unassembled WGS sequence"/>
</dbReference>
<proteinExistence type="predicted"/>
<reference evidence="1" key="1">
    <citation type="submission" date="2014-07" db="EMBL/GenBank/DDBJ databases">
        <authorList>
            <person name="Martin A.A"/>
            <person name="De Silva N."/>
        </authorList>
    </citation>
    <scope>NUCLEOTIDE SEQUENCE</scope>
</reference>
<name>A0A0K0FSS2_STRVS</name>
<reference evidence="2" key="2">
    <citation type="submission" date="2015-08" db="UniProtKB">
        <authorList>
            <consortium name="WormBaseParasite"/>
        </authorList>
    </citation>
    <scope>IDENTIFICATION</scope>
</reference>
<organism evidence="1 2">
    <name type="scientific">Strongyloides venezuelensis</name>
    <name type="common">Threadworm</name>
    <dbReference type="NCBI Taxonomy" id="75913"/>
    <lineage>
        <taxon>Eukaryota</taxon>
        <taxon>Metazoa</taxon>
        <taxon>Ecdysozoa</taxon>
        <taxon>Nematoda</taxon>
        <taxon>Chromadorea</taxon>
        <taxon>Rhabditida</taxon>
        <taxon>Tylenchina</taxon>
        <taxon>Panagrolaimomorpha</taxon>
        <taxon>Strongyloidoidea</taxon>
        <taxon>Strongyloididae</taxon>
        <taxon>Strongyloides</taxon>
    </lineage>
</organism>